<dbReference type="Proteomes" id="UP000324354">
    <property type="component" value="Chromosome"/>
</dbReference>
<keyword evidence="1" id="KW-1133">Transmembrane helix</keyword>
<feature type="transmembrane region" description="Helical" evidence="1">
    <location>
        <begin position="58"/>
        <end position="82"/>
    </location>
</feature>
<evidence type="ECO:0000313" key="3">
    <source>
        <dbReference type="Proteomes" id="UP000324354"/>
    </source>
</evidence>
<feature type="transmembrane region" description="Helical" evidence="1">
    <location>
        <begin position="16"/>
        <end position="37"/>
    </location>
</feature>
<proteinExistence type="predicted"/>
<evidence type="ECO:0000256" key="1">
    <source>
        <dbReference type="SAM" id="Phobius"/>
    </source>
</evidence>
<dbReference type="EMBL" id="CP023154">
    <property type="protein sequence ID" value="QEK78418.1"/>
    <property type="molecule type" value="Genomic_DNA"/>
</dbReference>
<gene>
    <name evidence="2" type="ORF">PFDSM3638_03640</name>
</gene>
<keyword evidence="1" id="KW-0812">Transmembrane</keyword>
<reference evidence="2 3" key="1">
    <citation type="submission" date="2017-08" db="EMBL/GenBank/DDBJ databases">
        <title>Resequencing and Reannotation of the genome of Pyrococcus furiosus type strain DSM3638.</title>
        <authorList>
            <person name="Reichelt R.M."/>
            <person name="Bunk B."/>
        </authorList>
    </citation>
    <scope>NUCLEOTIDE SEQUENCE [LARGE SCALE GENOMIC DNA]</scope>
    <source>
        <strain evidence="2 3">DSM 3638</strain>
    </source>
</reference>
<name>A0A5C0XQA9_PYRFU</name>
<sequence>MAISILSPSLENGLTLGMLAVAFSIMVSIIVTPPYHGPKRQEQLEIQLSVSLAPQGILLLKAGAASIYGSLLIGGSLAIGSILRTFVGAKTTPFLLLLTMLSCIPLLFAFSLLFTLLCALVEQKHLDFLKVAVFMIAYLLSLYLARYFGVGIYLSSTLLVAFPTLLVVLAAYFAVIKYYGERLPEAIMIV</sequence>
<dbReference type="AlphaFoldDB" id="A0A5C0XQA9"/>
<keyword evidence="1" id="KW-0472">Membrane</keyword>
<feature type="transmembrane region" description="Helical" evidence="1">
    <location>
        <begin position="94"/>
        <end position="121"/>
    </location>
</feature>
<organism evidence="2 3">
    <name type="scientific">Pyrococcus furiosus (strain ATCC 43587 / DSM 3638 / JCM 8422 / Vc1)</name>
    <dbReference type="NCBI Taxonomy" id="186497"/>
    <lineage>
        <taxon>Archaea</taxon>
        <taxon>Methanobacteriati</taxon>
        <taxon>Methanobacteriota</taxon>
        <taxon>Thermococci</taxon>
        <taxon>Thermococcales</taxon>
        <taxon>Thermococcaceae</taxon>
        <taxon>Pyrococcus</taxon>
    </lineage>
</organism>
<accession>A0A5C0XQA9</accession>
<feature type="transmembrane region" description="Helical" evidence="1">
    <location>
        <begin position="151"/>
        <end position="175"/>
    </location>
</feature>
<evidence type="ECO:0000313" key="2">
    <source>
        <dbReference type="EMBL" id="QEK78418.1"/>
    </source>
</evidence>
<feature type="transmembrane region" description="Helical" evidence="1">
    <location>
        <begin position="128"/>
        <end position="145"/>
    </location>
</feature>
<protein>
    <submittedName>
        <fullName evidence="2">Uncharacterized protein</fullName>
    </submittedName>
</protein>